<evidence type="ECO:0000256" key="3">
    <source>
        <dbReference type="ARBA" id="ARBA00011738"/>
    </source>
</evidence>
<dbReference type="GO" id="GO:0042803">
    <property type="term" value="F:protein homodimerization activity"/>
    <property type="evidence" value="ECO:0007669"/>
    <property type="project" value="InterPro"/>
</dbReference>
<evidence type="ECO:0000313" key="14">
    <source>
        <dbReference type="EMBL" id="HIS76102.1"/>
    </source>
</evidence>
<dbReference type="GO" id="GO:0005737">
    <property type="term" value="C:cytoplasm"/>
    <property type="evidence" value="ECO:0007669"/>
    <property type="project" value="UniProtKB-SubCell"/>
</dbReference>
<dbReference type="CDD" id="cd00446">
    <property type="entry name" value="GrpE"/>
    <property type="match status" value="1"/>
</dbReference>
<dbReference type="GO" id="GO:0000774">
    <property type="term" value="F:adenyl-nucleotide exchange factor activity"/>
    <property type="evidence" value="ECO:0007669"/>
    <property type="project" value="InterPro"/>
</dbReference>
<evidence type="ECO:0000256" key="11">
    <source>
        <dbReference type="RuleBase" id="RU000639"/>
    </source>
</evidence>
<dbReference type="InterPro" id="IPR009012">
    <property type="entry name" value="GrpE_head"/>
</dbReference>
<reference evidence="14" key="1">
    <citation type="submission" date="2020-10" db="EMBL/GenBank/DDBJ databases">
        <authorList>
            <person name="Gilroy R."/>
        </authorList>
    </citation>
    <scope>NUCLEOTIDE SEQUENCE</scope>
    <source>
        <strain evidence="14">CHK199-13235</strain>
    </source>
</reference>
<dbReference type="Gene3D" id="3.90.20.20">
    <property type="match status" value="1"/>
</dbReference>
<dbReference type="SUPFAM" id="SSF58014">
    <property type="entry name" value="Coiled-coil domain of nucleotide exchange factor GrpE"/>
    <property type="match status" value="1"/>
</dbReference>
<dbReference type="InterPro" id="IPR013805">
    <property type="entry name" value="GrpE_CC"/>
</dbReference>
<dbReference type="NCBIfam" id="NF010738">
    <property type="entry name" value="PRK14140.1"/>
    <property type="match status" value="1"/>
</dbReference>
<dbReference type="GO" id="GO:0051082">
    <property type="term" value="F:unfolded protein binding"/>
    <property type="evidence" value="ECO:0007669"/>
    <property type="project" value="TreeGrafter"/>
</dbReference>
<keyword evidence="4 10" id="KW-0963">Cytoplasm</keyword>
<name>A0A9D1JZU9_9FIRM</name>
<evidence type="ECO:0000256" key="7">
    <source>
        <dbReference type="ARBA" id="ARBA00053401"/>
    </source>
</evidence>
<evidence type="ECO:0000256" key="2">
    <source>
        <dbReference type="ARBA" id="ARBA00009054"/>
    </source>
</evidence>
<keyword evidence="6 10" id="KW-0143">Chaperone</keyword>
<dbReference type="Gene3D" id="2.30.22.10">
    <property type="entry name" value="Head domain of nucleotide exchange factor GrpE"/>
    <property type="match status" value="1"/>
</dbReference>
<dbReference type="Pfam" id="PF01025">
    <property type="entry name" value="GrpE"/>
    <property type="match status" value="1"/>
</dbReference>
<proteinExistence type="inferred from homology"/>
<evidence type="ECO:0000256" key="5">
    <source>
        <dbReference type="ARBA" id="ARBA00023016"/>
    </source>
</evidence>
<keyword evidence="5 10" id="KW-0346">Stress response</keyword>
<dbReference type="GO" id="GO:0006457">
    <property type="term" value="P:protein folding"/>
    <property type="evidence" value="ECO:0007669"/>
    <property type="project" value="InterPro"/>
</dbReference>
<feature type="compositionally biased region" description="Basic and acidic residues" evidence="13">
    <location>
        <begin position="30"/>
        <end position="42"/>
    </location>
</feature>
<comment type="similarity">
    <text evidence="2 10 12">Belongs to the GrpE family.</text>
</comment>
<reference evidence="14" key="2">
    <citation type="journal article" date="2021" name="PeerJ">
        <title>Extensive microbial diversity within the chicken gut microbiome revealed by metagenomics and culture.</title>
        <authorList>
            <person name="Gilroy R."/>
            <person name="Ravi A."/>
            <person name="Getino M."/>
            <person name="Pursley I."/>
            <person name="Horton D.L."/>
            <person name="Alikhan N.F."/>
            <person name="Baker D."/>
            <person name="Gharbi K."/>
            <person name="Hall N."/>
            <person name="Watson M."/>
            <person name="Adriaenssens E.M."/>
            <person name="Foster-Nyarko E."/>
            <person name="Jarju S."/>
            <person name="Secka A."/>
            <person name="Antonio M."/>
            <person name="Oren A."/>
            <person name="Chaudhuri R.R."/>
            <person name="La Ragione R."/>
            <person name="Hildebrand F."/>
            <person name="Pallen M.J."/>
        </authorList>
    </citation>
    <scope>NUCLEOTIDE SEQUENCE</scope>
    <source>
        <strain evidence="14">CHK199-13235</strain>
    </source>
</reference>
<dbReference type="InterPro" id="IPR000740">
    <property type="entry name" value="GrpE"/>
</dbReference>
<comment type="caution">
    <text evidence="14">The sequence shown here is derived from an EMBL/GenBank/DDBJ whole genome shotgun (WGS) entry which is preliminary data.</text>
</comment>
<dbReference type="EMBL" id="DVJP01000032">
    <property type="protein sequence ID" value="HIS76102.1"/>
    <property type="molecule type" value="Genomic_DNA"/>
</dbReference>
<evidence type="ECO:0000256" key="9">
    <source>
        <dbReference type="ARBA" id="ARBA00076414"/>
    </source>
</evidence>
<evidence type="ECO:0000256" key="4">
    <source>
        <dbReference type="ARBA" id="ARBA00022490"/>
    </source>
</evidence>
<evidence type="ECO:0000256" key="10">
    <source>
        <dbReference type="HAMAP-Rule" id="MF_01151"/>
    </source>
</evidence>
<evidence type="ECO:0000256" key="1">
    <source>
        <dbReference type="ARBA" id="ARBA00004496"/>
    </source>
</evidence>
<dbReference type="FunFam" id="2.30.22.10:FF:000001">
    <property type="entry name" value="Protein GrpE"/>
    <property type="match status" value="1"/>
</dbReference>
<evidence type="ECO:0000256" key="13">
    <source>
        <dbReference type="SAM" id="MobiDB-lite"/>
    </source>
</evidence>
<dbReference type="GO" id="GO:0051087">
    <property type="term" value="F:protein-folding chaperone binding"/>
    <property type="evidence" value="ECO:0007669"/>
    <property type="project" value="InterPro"/>
</dbReference>
<evidence type="ECO:0000256" key="6">
    <source>
        <dbReference type="ARBA" id="ARBA00023186"/>
    </source>
</evidence>
<dbReference type="Proteomes" id="UP000824002">
    <property type="component" value="Unassembled WGS sequence"/>
</dbReference>
<feature type="compositionally biased region" description="Acidic residues" evidence="13">
    <location>
        <begin position="19"/>
        <end position="29"/>
    </location>
</feature>
<protein>
    <recommendedName>
        <fullName evidence="8 10">Protein GrpE</fullName>
    </recommendedName>
    <alternativeName>
        <fullName evidence="9 10">HSP-70 cofactor</fullName>
    </alternativeName>
</protein>
<dbReference type="PANTHER" id="PTHR21237:SF23">
    <property type="entry name" value="GRPE PROTEIN HOMOLOG, MITOCHONDRIAL"/>
    <property type="match status" value="1"/>
</dbReference>
<comment type="function">
    <text evidence="7 10 11">Participates actively in the response to hyperosmotic and heat shock by preventing the aggregation of stress-denatured proteins, in association with DnaK and GrpE. It is the nucleotide exchange factor for DnaK and may function as a thermosensor. Unfolded proteins bind initially to DnaJ; upon interaction with the DnaJ-bound protein, DnaK hydrolyzes its bound ATP, resulting in the formation of a stable complex. GrpE releases ADP from DnaK; ATP binding to DnaK triggers the release of the substrate protein, thus completing the reaction cycle. Several rounds of ATP-dependent interactions between DnaJ, DnaK and GrpE are required for fully efficient folding.</text>
</comment>
<feature type="region of interest" description="Disordered" evidence="13">
    <location>
        <begin position="1"/>
        <end position="53"/>
    </location>
</feature>
<organism evidence="14 15">
    <name type="scientific">Candidatus Merdivicinus excrementipullorum</name>
    <dbReference type="NCBI Taxonomy" id="2840867"/>
    <lineage>
        <taxon>Bacteria</taxon>
        <taxon>Bacillati</taxon>
        <taxon>Bacillota</taxon>
        <taxon>Clostridia</taxon>
        <taxon>Eubacteriales</taxon>
        <taxon>Oscillospiraceae</taxon>
        <taxon>Oscillospiraceae incertae sedis</taxon>
        <taxon>Candidatus Merdivicinus</taxon>
    </lineage>
</organism>
<sequence length="189" mass="21054">MILKVGKKEKENQAASEEAVLEQETAEAVEPEKETAQPEEQKPSQLEELQKANADLSDKLLRQMAEFDNFRKRTAREKEEIGAVAKSKCIAEILPVLDNFERAMTTECTDAEFKKGMEMIFKSMSDALKKLGVEEIEAQGQPFNPDLHYAVSTVENEELGSNVVASVLQKGYQLNGKVIRHAMVAVANP</sequence>
<evidence type="ECO:0000256" key="12">
    <source>
        <dbReference type="RuleBase" id="RU004478"/>
    </source>
</evidence>
<gene>
    <name evidence="10 14" type="primary">grpE</name>
    <name evidence="14" type="ORF">IAB51_04735</name>
</gene>
<feature type="compositionally biased region" description="Basic and acidic residues" evidence="13">
    <location>
        <begin position="1"/>
        <end position="12"/>
    </location>
</feature>
<dbReference type="PROSITE" id="PS01071">
    <property type="entry name" value="GRPE"/>
    <property type="match status" value="1"/>
</dbReference>
<evidence type="ECO:0000313" key="15">
    <source>
        <dbReference type="Proteomes" id="UP000824002"/>
    </source>
</evidence>
<dbReference type="PRINTS" id="PR00773">
    <property type="entry name" value="GRPEPROTEIN"/>
</dbReference>
<dbReference type="PANTHER" id="PTHR21237">
    <property type="entry name" value="GRPE PROTEIN"/>
    <property type="match status" value="1"/>
</dbReference>
<comment type="subcellular location">
    <subcellularLocation>
        <location evidence="1 10">Cytoplasm</location>
    </subcellularLocation>
</comment>
<dbReference type="SUPFAM" id="SSF51064">
    <property type="entry name" value="Head domain of nucleotide exchange factor GrpE"/>
    <property type="match status" value="1"/>
</dbReference>
<comment type="subunit">
    <text evidence="3 10">Homodimer.</text>
</comment>
<accession>A0A9D1JZU9</accession>
<evidence type="ECO:0000256" key="8">
    <source>
        <dbReference type="ARBA" id="ARBA00072274"/>
    </source>
</evidence>
<dbReference type="HAMAP" id="MF_01151">
    <property type="entry name" value="GrpE"/>
    <property type="match status" value="1"/>
</dbReference>
<dbReference type="AlphaFoldDB" id="A0A9D1JZU9"/>